<evidence type="ECO:0000313" key="1">
    <source>
        <dbReference type="EMBL" id="GBP51950.1"/>
    </source>
</evidence>
<name>A0A4C1WM77_EUMVA</name>
<accession>A0A4C1WM77</accession>
<dbReference type="EMBL" id="BGZK01000592">
    <property type="protein sequence ID" value="GBP51950.1"/>
    <property type="molecule type" value="Genomic_DNA"/>
</dbReference>
<dbReference type="Proteomes" id="UP000299102">
    <property type="component" value="Unassembled WGS sequence"/>
</dbReference>
<keyword evidence="2" id="KW-1185">Reference proteome</keyword>
<dbReference type="AlphaFoldDB" id="A0A4C1WM77"/>
<gene>
    <name evidence="1" type="ORF">EVAR_80045_1</name>
</gene>
<comment type="caution">
    <text evidence="1">The sequence shown here is derived from an EMBL/GenBank/DDBJ whole genome shotgun (WGS) entry which is preliminary data.</text>
</comment>
<evidence type="ECO:0000313" key="2">
    <source>
        <dbReference type="Proteomes" id="UP000299102"/>
    </source>
</evidence>
<proteinExistence type="predicted"/>
<organism evidence="1 2">
    <name type="scientific">Eumeta variegata</name>
    <name type="common">Bagworm moth</name>
    <name type="synonym">Eumeta japonica</name>
    <dbReference type="NCBI Taxonomy" id="151549"/>
    <lineage>
        <taxon>Eukaryota</taxon>
        <taxon>Metazoa</taxon>
        <taxon>Ecdysozoa</taxon>
        <taxon>Arthropoda</taxon>
        <taxon>Hexapoda</taxon>
        <taxon>Insecta</taxon>
        <taxon>Pterygota</taxon>
        <taxon>Neoptera</taxon>
        <taxon>Endopterygota</taxon>
        <taxon>Lepidoptera</taxon>
        <taxon>Glossata</taxon>
        <taxon>Ditrysia</taxon>
        <taxon>Tineoidea</taxon>
        <taxon>Psychidae</taxon>
        <taxon>Oiketicinae</taxon>
        <taxon>Eumeta</taxon>
    </lineage>
</organism>
<evidence type="ECO:0008006" key="3">
    <source>
        <dbReference type="Google" id="ProtNLM"/>
    </source>
</evidence>
<dbReference type="OrthoDB" id="10049357at2759"/>
<reference evidence="1 2" key="1">
    <citation type="journal article" date="2019" name="Commun. Biol.">
        <title>The bagworm genome reveals a unique fibroin gene that provides high tensile strength.</title>
        <authorList>
            <person name="Kono N."/>
            <person name="Nakamura H."/>
            <person name="Ohtoshi R."/>
            <person name="Tomita M."/>
            <person name="Numata K."/>
            <person name="Arakawa K."/>
        </authorList>
    </citation>
    <scope>NUCLEOTIDE SEQUENCE [LARGE SCALE GENOMIC DNA]</scope>
</reference>
<sequence length="128" mass="14435">MTYVTTDPEAPESLTPNHFFLRFCGCSCARHSTGVGLEQPRAVARLSTTSRYVLEPLASGISAELQHRREPRSQRSIKIGDVVLIADNTLPRKYLVVSSQRYIQALMVSHGSQTSKQRTVYCEDPRRR</sequence>
<protein>
    <recommendedName>
        <fullName evidence="3">DUF5641 domain-containing protein</fullName>
    </recommendedName>
</protein>